<keyword evidence="2" id="KW-0472">Membrane</keyword>
<sequence length="66" mass="7241">MKQKFPLPLVVGVLSALGAGLALLFVTRKKSKHIAERPPRKAPQLHIENPGTQDEFPKPPMESEIG</sequence>
<feature type="region of interest" description="Disordered" evidence="1">
    <location>
        <begin position="32"/>
        <end position="66"/>
    </location>
</feature>
<dbReference type="OrthoDB" id="9993928at2"/>
<organism evidence="3 4">
    <name type="scientific">Flavisolibacter tropicus</name>
    <dbReference type="NCBI Taxonomy" id="1492898"/>
    <lineage>
        <taxon>Bacteria</taxon>
        <taxon>Pseudomonadati</taxon>
        <taxon>Bacteroidota</taxon>
        <taxon>Chitinophagia</taxon>
        <taxon>Chitinophagales</taxon>
        <taxon>Chitinophagaceae</taxon>
        <taxon>Flavisolibacter</taxon>
    </lineage>
</organism>
<dbReference type="AlphaFoldDB" id="A0A172TY15"/>
<keyword evidence="2" id="KW-1133">Transmembrane helix</keyword>
<evidence type="ECO:0000313" key="3">
    <source>
        <dbReference type="EMBL" id="ANE52001.1"/>
    </source>
</evidence>
<keyword evidence="4" id="KW-1185">Reference proteome</keyword>
<evidence type="ECO:0000256" key="2">
    <source>
        <dbReference type="SAM" id="Phobius"/>
    </source>
</evidence>
<reference evidence="3 4" key="2">
    <citation type="journal article" date="2016" name="Int. J. Syst. Evol. Microbiol.">
        <title>Flavisolibacter tropicus sp. nov., isolated from tropical soil.</title>
        <authorList>
            <person name="Lee J.J."/>
            <person name="Kang M.S."/>
            <person name="Kim G.S."/>
            <person name="Lee C.S."/>
            <person name="Lim S."/>
            <person name="Lee J."/>
            <person name="Roh S.H."/>
            <person name="Kang H."/>
            <person name="Ha J.M."/>
            <person name="Bae S."/>
            <person name="Jung H.Y."/>
            <person name="Kim M.K."/>
        </authorList>
    </citation>
    <scope>NUCLEOTIDE SEQUENCE [LARGE SCALE GENOMIC DNA]</scope>
    <source>
        <strain evidence="3 4">LCS9</strain>
    </source>
</reference>
<dbReference type="STRING" id="1492898.SY85_17365"/>
<reference evidence="4" key="1">
    <citation type="submission" date="2015-01" db="EMBL/GenBank/DDBJ databases">
        <title>Flavisolibacter sp./LCS9/ whole genome sequencing.</title>
        <authorList>
            <person name="Kim M.K."/>
            <person name="Srinivasan S."/>
            <person name="Lee J.-J."/>
        </authorList>
    </citation>
    <scope>NUCLEOTIDE SEQUENCE [LARGE SCALE GENOMIC DNA]</scope>
    <source>
        <strain evidence="4">LCS9</strain>
    </source>
</reference>
<accession>A0A172TY15</accession>
<proteinExistence type="predicted"/>
<dbReference type="EMBL" id="CP011390">
    <property type="protein sequence ID" value="ANE52001.1"/>
    <property type="molecule type" value="Genomic_DNA"/>
</dbReference>
<name>A0A172TY15_9BACT</name>
<gene>
    <name evidence="3" type="ORF">SY85_17365</name>
</gene>
<keyword evidence="2" id="KW-0812">Transmembrane</keyword>
<dbReference type="KEGG" id="fla:SY85_17365"/>
<protein>
    <submittedName>
        <fullName evidence="3">Uncharacterized protein</fullName>
    </submittedName>
</protein>
<feature type="transmembrane region" description="Helical" evidence="2">
    <location>
        <begin position="6"/>
        <end position="27"/>
    </location>
</feature>
<evidence type="ECO:0000313" key="4">
    <source>
        <dbReference type="Proteomes" id="UP000077177"/>
    </source>
</evidence>
<evidence type="ECO:0000256" key="1">
    <source>
        <dbReference type="SAM" id="MobiDB-lite"/>
    </source>
</evidence>
<dbReference type="RefSeq" id="WP_066406142.1">
    <property type="nucleotide sequence ID" value="NZ_CP011390.1"/>
</dbReference>
<dbReference type="Proteomes" id="UP000077177">
    <property type="component" value="Chromosome"/>
</dbReference>